<sequence length="279" mass="31090">MVRLPSPVIACPGLVLSTILYRSVGAFTAPQLKTRWGCNRASSELAMGLYDEPLPDLPEPTGKGGPFDRINKNNPQFDPAPSSDFDDEDEDEDEYLSATDLPRLFSFDDRGVEVNKLLPSLGRRLDTGIGCYFEPGDRKVVNLVEKTGCHPEDAAWALEAHRGDVTEAWTSIGTARRNSLNEGVALPGEDETRGTDWDAELRALMSGEEDKQEEVIRPLGQEGDGLANRRDEIRKKRMLDNAKDEVFDWTQQTEWGPNDQWLPGKANSKPVDDEPWFTG</sequence>
<feature type="region of interest" description="Disordered" evidence="1">
    <location>
        <begin position="248"/>
        <end position="279"/>
    </location>
</feature>
<reference evidence="2" key="1">
    <citation type="submission" date="2021-01" db="EMBL/GenBank/DDBJ databases">
        <authorList>
            <person name="Corre E."/>
            <person name="Pelletier E."/>
            <person name="Niang G."/>
            <person name="Scheremetjew M."/>
            <person name="Finn R."/>
            <person name="Kale V."/>
            <person name="Holt S."/>
            <person name="Cochrane G."/>
            <person name="Meng A."/>
            <person name="Brown T."/>
            <person name="Cohen L."/>
        </authorList>
    </citation>
    <scope>NUCLEOTIDE SEQUENCE</scope>
    <source>
        <strain evidence="2">Grunow 1884</strain>
    </source>
</reference>
<dbReference type="EMBL" id="HBGO01031544">
    <property type="protein sequence ID" value="CAD9355858.1"/>
    <property type="molecule type" value="Transcribed_RNA"/>
</dbReference>
<feature type="region of interest" description="Disordered" evidence="1">
    <location>
        <begin position="51"/>
        <end position="93"/>
    </location>
</feature>
<protein>
    <submittedName>
        <fullName evidence="2">Uncharacterized protein</fullName>
    </submittedName>
</protein>
<evidence type="ECO:0000256" key="1">
    <source>
        <dbReference type="SAM" id="MobiDB-lite"/>
    </source>
</evidence>
<gene>
    <name evidence="2" type="ORF">OSIN01602_LOCUS18149</name>
</gene>
<proteinExistence type="predicted"/>
<dbReference type="AlphaFoldDB" id="A0A7S2A2H6"/>
<accession>A0A7S2A2H6</accession>
<organism evidence="2">
    <name type="scientific">Trieres chinensis</name>
    <name type="common">Marine centric diatom</name>
    <name type="synonym">Odontella sinensis</name>
    <dbReference type="NCBI Taxonomy" id="1514140"/>
    <lineage>
        <taxon>Eukaryota</taxon>
        <taxon>Sar</taxon>
        <taxon>Stramenopiles</taxon>
        <taxon>Ochrophyta</taxon>
        <taxon>Bacillariophyta</taxon>
        <taxon>Mediophyceae</taxon>
        <taxon>Biddulphiophycidae</taxon>
        <taxon>Eupodiscales</taxon>
        <taxon>Parodontellaceae</taxon>
        <taxon>Trieres</taxon>
    </lineage>
</organism>
<name>A0A7S2A2H6_TRICV</name>
<evidence type="ECO:0000313" key="2">
    <source>
        <dbReference type="EMBL" id="CAD9355858.1"/>
    </source>
</evidence>
<feature type="compositionally biased region" description="Acidic residues" evidence="1">
    <location>
        <begin position="84"/>
        <end position="93"/>
    </location>
</feature>